<proteinExistence type="predicted"/>
<keyword evidence="1" id="KW-0472">Membrane</keyword>
<accession>A0A6C0IXC6</accession>
<keyword evidence="1" id="KW-1133">Transmembrane helix</keyword>
<keyword evidence="1" id="KW-0812">Transmembrane</keyword>
<evidence type="ECO:0000313" key="2">
    <source>
        <dbReference type="EMBL" id="QHT97722.1"/>
    </source>
</evidence>
<name>A0A6C0IXC6_9ZZZZ</name>
<protein>
    <submittedName>
        <fullName evidence="2">Uncharacterized protein</fullName>
    </submittedName>
</protein>
<reference evidence="2" key="1">
    <citation type="journal article" date="2020" name="Nature">
        <title>Giant virus diversity and host interactions through global metagenomics.</title>
        <authorList>
            <person name="Schulz F."/>
            <person name="Roux S."/>
            <person name="Paez-Espino D."/>
            <person name="Jungbluth S."/>
            <person name="Walsh D.A."/>
            <person name="Denef V.J."/>
            <person name="McMahon K.D."/>
            <person name="Konstantinidis K.T."/>
            <person name="Eloe-Fadrosh E.A."/>
            <person name="Kyrpides N.C."/>
            <person name="Woyke T."/>
        </authorList>
    </citation>
    <scope>NUCLEOTIDE SEQUENCE</scope>
    <source>
        <strain evidence="2">GVMAG-M-3300025572-1</strain>
    </source>
</reference>
<evidence type="ECO:0000256" key="1">
    <source>
        <dbReference type="SAM" id="Phobius"/>
    </source>
</evidence>
<dbReference type="EMBL" id="MN740283">
    <property type="protein sequence ID" value="QHT97722.1"/>
    <property type="molecule type" value="Genomic_DNA"/>
</dbReference>
<sequence length="36" mass="4315">MELEFLFGFALLITGAIVYRYLSRPPVVKKKKHRRH</sequence>
<dbReference type="AlphaFoldDB" id="A0A6C0IXC6"/>
<organism evidence="2">
    <name type="scientific">viral metagenome</name>
    <dbReference type="NCBI Taxonomy" id="1070528"/>
    <lineage>
        <taxon>unclassified sequences</taxon>
        <taxon>metagenomes</taxon>
        <taxon>organismal metagenomes</taxon>
    </lineage>
</organism>
<feature type="transmembrane region" description="Helical" evidence="1">
    <location>
        <begin position="6"/>
        <end position="22"/>
    </location>
</feature>